<evidence type="ECO:0000313" key="3">
    <source>
        <dbReference type="EMBL" id="HGT38197.1"/>
    </source>
</evidence>
<accession>A0A7C4LLS2</accession>
<dbReference type="Gene3D" id="1.20.58.290">
    <property type="entry name" value="Hypothetical membrane protein ta0354_69_121"/>
    <property type="match status" value="1"/>
</dbReference>
<dbReference type="InterPro" id="IPR012349">
    <property type="entry name" value="Split_barrel_FMN-bd"/>
</dbReference>
<gene>
    <name evidence="3" type="ORF">ENS64_02850</name>
</gene>
<protein>
    <submittedName>
        <fullName evidence="3">DUF447 family protein</fullName>
    </submittedName>
</protein>
<dbReference type="AlphaFoldDB" id="A0A7C4LLS2"/>
<evidence type="ECO:0000259" key="1">
    <source>
        <dbReference type="Pfam" id="PF04289"/>
    </source>
</evidence>
<feature type="domain" description="DUF447" evidence="1">
    <location>
        <begin position="4"/>
        <end position="119"/>
    </location>
</feature>
<dbReference type="Pfam" id="PF20766">
    <property type="entry name" value="DUF447_C"/>
    <property type="match status" value="1"/>
</dbReference>
<reference evidence="3" key="1">
    <citation type="journal article" date="2020" name="mSystems">
        <title>Genome- and Community-Level Interaction Insights into Carbon Utilization and Element Cycling Functions of Hydrothermarchaeota in Hydrothermal Sediment.</title>
        <authorList>
            <person name="Zhou Z."/>
            <person name="Liu Y."/>
            <person name="Xu W."/>
            <person name="Pan J."/>
            <person name="Luo Z.H."/>
            <person name="Li M."/>
        </authorList>
    </citation>
    <scope>NUCLEOTIDE SEQUENCE [LARGE SCALE GENOMIC DNA]</scope>
    <source>
        <strain evidence="3">SpSt-508</strain>
    </source>
</reference>
<sequence>MIIEGLVTTLDAEGALNCAPMGPIVDRDFTRLTLRPFQSSHTYRNLKVHPYGVFHITDDVLLIAQAALHLLPEEPSSAPAECIRGRVLENCCRWYEFRVLRLDDAQERTVIDAEVIHAGRRRDFLGFNRAKHAVLEAAILATRLHLLPPAEVRAALQRLQGLVEKTGGATEQAAWNLICEYIAHWQPPP</sequence>
<organism evidence="3">
    <name type="scientific">Schlesneria paludicola</name>
    <dbReference type="NCBI Taxonomy" id="360056"/>
    <lineage>
        <taxon>Bacteria</taxon>
        <taxon>Pseudomonadati</taxon>
        <taxon>Planctomycetota</taxon>
        <taxon>Planctomycetia</taxon>
        <taxon>Planctomycetales</taxon>
        <taxon>Planctomycetaceae</taxon>
        <taxon>Schlesneria</taxon>
    </lineage>
</organism>
<comment type="caution">
    <text evidence="3">The sequence shown here is derived from an EMBL/GenBank/DDBJ whole genome shotgun (WGS) entry which is preliminary data.</text>
</comment>
<dbReference type="InterPro" id="IPR049288">
    <property type="entry name" value="DUF447_C"/>
</dbReference>
<dbReference type="InterPro" id="IPR007386">
    <property type="entry name" value="DUF447_N"/>
</dbReference>
<name>A0A7C4LLS2_9PLAN</name>
<proteinExistence type="predicted"/>
<evidence type="ECO:0000259" key="2">
    <source>
        <dbReference type="Pfam" id="PF20766"/>
    </source>
</evidence>
<feature type="domain" description="DUF447" evidence="2">
    <location>
        <begin position="128"/>
        <end position="180"/>
    </location>
</feature>
<dbReference type="EMBL" id="DSVQ01000006">
    <property type="protein sequence ID" value="HGT38197.1"/>
    <property type="molecule type" value="Genomic_DNA"/>
</dbReference>
<dbReference type="Gene3D" id="2.30.110.10">
    <property type="entry name" value="Electron Transport, Fmn-binding Protein, Chain A"/>
    <property type="match status" value="1"/>
</dbReference>
<dbReference type="Pfam" id="PF04289">
    <property type="entry name" value="DUF447_N"/>
    <property type="match status" value="1"/>
</dbReference>
<dbReference type="SUPFAM" id="SSF50475">
    <property type="entry name" value="FMN-binding split barrel"/>
    <property type="match status" value="1"/>
</dbReference>